<dbReference type="FunFam" id="1.10.1820.10:FF:000005">
    <property type="entry name" value="Casein kinase II subunit beta"/>
    <property type="match status" value="1"/>
</dbReference>
<evidence type="ECO:0000256" key="3">
    <source>
        <dbReference type="RuleBase" id="RU361268"/>
    </source>
</evidence>
<sequence>MDKDDSGSDYTEYWIDWFLGMKGNEYFCDIDPEYIRDRFNLTGLNKYVNRLTTLIDIITDVSVIDDSLPEKKRREIEDDCKFLYSLIHSRYILTIKGLSQMYEKYTDSDFGYCPREFCRLQPLLPVGLSDIPNLSTVKLYCPNCEDIYNPKSVRHSRLDGAFFGTSFPAMFFQTYPELIPTHSLNIYTPKMFGFHVHQSAQLTRWRLFQREKQMKELESQDIDIGTSTPGGYK</sequence>
<dbReference type="SMART" id="SM01085">
    <property type="entry name" value="CK_II_beta"/>
    <property type="match status" value="1"/>
</dbReference>
<dbReference type="PANTHER" id="PTHR11740">
    <property type="entry name" value="CASEIN KINASE II SUBUNIT BETA"/>
    <property type="match status" value="1"/>
</dbReference>
<dbReference type="SUPFAM" id="SSF57798">
    <property type="entry name" value="Casein kinase II beta subunit"/>
    <property type="match status" value="1"/>
</dbReference>
<dbReference type="FunFam" id="2.20.25.20:FF:000001">
    <property type="entry name" value="Casein kinase II subunit beta"/>
    <property type="match status" value="1"/>
</dbReference>
<evidence type="ECO:0000256" key="2">
    <source>
        <dbReference type="ARBA" id="ARBA00045899"/>
    </source>
</evidence>
<evidence type="ECO:0000313" key="4">
    <source>
        <dbReference type="EMBL" id="ANZ76178.1"/>
    </source>
</evidence>
<dbReference type="GO" id="GO:0034456">
    <property type="term" value="C:UTP-C complex"/>
    <property type="evidence" value="ECO:0007669"/>
    <property type="project" value="TreeGrafter"/>
</dbReference>
<protein>
    <recommendedName>
        <fullName evidence="3">Casein kinase II subunit beta</fullName>
        <shortName evidence="3">CK II beta</shortName>
    </recommendedName>
</protein>
<dbReference type="OrthoDB" id="3971593at2759"/>
<accession>A0A1B2JEF5</accession>
<comment type="subunit">
    <text evidence="3">Tetramer of two alpha and two beta subunits.</text>
</comment>
<dbReference type="GO" id="GO:0005737">
    <property type="term" value="C:cytoplasm"/>
    <property type="evidence" value="ECO:0007669"/>
    <property type="project" value="TreeGrafter"/>
</dbReference>
<gene>
    <name evidence="4" type="primary">CKB2</name>
    <name evidence="4" type="ORF">ATY40_BA7502133</name>
</gene>
<dbReference type="Gene3D" id="2.20.25.20">
    <property type="match status" value="1"/>
</dbReference>
<evidence type="ECO:0000256" key="1">
    <source>
        <dbReference type="ARBA" id="ARBA00006941"/>
    </source>
</evidence>
<dbReference type="AlphaFoldDB" id="A0A1B2JEF5"/>
<dbReference type="GO" id="GO:0006359">
    <property type="term" value="P:regulation of transcription by RNA polymerase III"/>
    <property type="evidence" value="ECO:0007669"/>
    <property type="project" value="TreeGrafter"/>
</dbReference>
<organism evidence="4 5">
    <name type="scientific">Komagataella pastoris</name>
    <name type="common">Yeast</name>
    <name type="synonym">Pichia pastoris</name>
    <dbReference type="NCBI Taxonomy" id="4922"/>
    <lineage>
        <taxon>Eukaryota</taxon>
        <taxon>Fungi</taxon>
        <taxon>Dikarya</taxon>
        <taxon>Ascomycota</taxon>
        <taxon>Saccharomycotina</taxon>
        <taxon>Pichiomycetes</taxon>
        <taxon>Pichiales</taxon>
        <taxon>Pichiaceae</taxon>
        <taxon>Komagataella</taxon>
    </lineage>
</organism>
<dbReference type="GO" id="GO:0030291">
    <property type="term" value="F:protein serine/threonine kinase inhibitor activity"/>
    <property type="evidence" value="ECO:0007669"/>
    <property type="project" value="UniProtKB-ARBA"/>
</dbReference>
<dbReference type="InterPro" id="IPR016149">
    <property type="entry name" value="Casein_kin_II_reg-sub_N"/>
</dbReference>
<dbReference type="Pfam" id="PF01214">
    <property type="entry name" value="CK_II_beta"/>
    <property type="match status" value="1"/>
</dbReference>
<comment type="similarity">
    <text evidence="1 3">Belongs to the casein kinase 2 subunit beta family.</text>
</comment>
<comment type="function">
    <text evidence="2 3">Regulatory subunit of casein kinase II/CK2. As part of the kinase complex regulates the basal catalytic activity of the alpha subunit a constitutively active serine/threonine-protein kinase that phosphorylates a large number of substrates containing acidic residues C-terminal to the phosphorylated serine or threonine.</text>
</comment>
<keyword evidence="5" id="KW-1185">Reference proteome</keyword>
<dbReference type="InterPro" id="IPR035991">
    <property type="entry name" value="Casein_kinase_II_beta-like"/>
</dbReference>
<reference evidence="4 5" key="1">
    <citation type="submission" date="2016-02" db="EMBL/GenBank/DDBJ databases">
        <title>Comparative genomic and transcriptomic foundation for Pichia pastoris.</title>
        <authorList>
            <person name="Love K.R."/>
            <person name="Shah K.A."/>
            <person name="Whittaker C.A."/>
            <person name="Wu J."/>
            <person name="Bartlett M.C."/>
            <person name="Ma D."/>
            <person name="Leeson R.L."/>
            <person name="Priest M."/>
            <person name="Young S.K."/>
            <person name="Love J.C."/>
        </authorList>
    </citation>
    <scope>NUCLEOTIDE SEQUENCE [LARGE SCALE GENOMIC DNA]</scope>
    <source>
        <strain evidence="4 5">ATCC 28485</strain>
    </source>
</reference>
<dbReference type="EMBL" id="CP014585">
    <property type="protein sequence ID" value="ANZ76178.1"/>
    <property type="molecule type" value="Genomic_DNA"/>
</dbReference>
<dbReference type="PANTHER" id="PTHR11740:SF39">
    <property type="entry name" value="CASEIN KINASE II SUBUNIT BETA"/>
    <property type="match status" value="1"/>
</dbReference>
<dbReference type="Proteomes" id="UP000094565">
    <property type="component" value="Chromosome 2"/>
</dbReference>
<dbReference type="GO" id="GO:0005956">
    <property type="term" value="C:protein kinase CK2 complex"/>
    <property type="evidence" value="ECO:0007669"/>
    <property type="project" value="UniProtKB-UniRule"/>
</dbReference>
<dbReference type="PRINTS" id="PR00472">
    <property type="entry name" value="CASNKINASEII"/>
</dbReference>
<dbReference type="InterPro" id="IPR000704">
    <property type="entry name" value="Casein_kinase_II_reg-sub"/>
</dbReference>
<dbReference type="Gene3D" id="1.10.1820.10">
    <property type="entry name" value="protein kinase ck2 holoenzyme, chain C, domain 1"/>
    <property type="match status" value="1"/>
</dbReference>
<evidence type="ECO:0000313" key="5">
    <source>
        <dbReference type="Proteomes" id="UP000094565"/>
    </source>
</evidence>
<name>A0A1B2JEF5_PICPA</name>
<proteinExistence type="inferred from homology"/>